<keyword evidence="3" id="KW-1185">Reference proteome</keyword>
<evidence type="ECO:0008006" key="4">
    <source>
        <dbReference type="Google" id="ProtNLM"/>
    </source>
</evidence>
<evidence type="ECO:0000313" key="3">
    <source>
        <dbReference type="Proteomes" id="UP001500420"/>
    </source>
</evidence>
<feature type="region of interest" description="Disordered" evidence="1">
    <location>
        <begin position="1"/>
        <end position="30"/>
    </location>
</feature>
<name>A0AAV3T5Q9_9EURY</name>
<dbReference type="AlphaFoldDB" id="A0AAV3T5Q9"/>
<evidence type="ECO:0000313" key="2">
    <source>
        <dbReference type="EMBL" id="GAA0661813.1"/>
    </source>
</evidence>
<dbReference type="EMBL" id="BAAADV010000001">
    <property type="protein sequence ID" value="GAA0661813.1"/>
    <property type="molecule type" value="Genomic_DNA"/>
</dbReference>
<evidence type="ECO:0000256" key="1">
    <source>
        <dbReference type="SAM" id="MobiDB-lite"/>
    </source>
</evidence>
<protein>
    <recommendedName>
        <fullName evidence="4">Polyketide cyclase / dehydrase and lipid transport</fullName>
    </recommendedName>
</protein>
<gene>
    <name evidence="2" type="ORF">GCM10009020_02620</name>
</gene>
<comment type="caution">
    <text evidence="2">The sequence shown here is derived from an EMBL/GenBank/DDBJ whole genome shotgun (WGS) entry which is preliminary data.</text>
</comment>
<proteinExistence type="predicted"/>
<dbReference type="SUPFAM" id="SSF55961">
    <property type="entry name" value="Bet v1-like"/>
    <property type="match status" value="1"/>
</dbReference>
<feature type="compositionally biased region" description="Acidic residues" evidence="1">
    <location>
        <begin position="1"/>
        <end position="10"/>
    </location>
</feature>
<feature type="region of interest" description="Disordered" evidence="1">
    <location>
        <begin position="234"/>
        <end position="255"/>
    </location>
</feature>
<dbReference type="Gene3D" id="3.30.530.20">
    <property type="match status" value="1"/>
</dbReference>
<reference evidence="2 3" key="1">
    <citation type="journal article" date="2019" name="Int. J. Syst. Evol. Microbiol.">
        <title>The Global Catalogue of Microorganisms (GCM) 10K type strain sequencing project: providing services to taxonomists for standard genome sequencing and annotation.</title>
        <authorList>
            <consortium name="The Broad Institute Genomics Platform"/>
            <consortium name="The Broad Institute Genome Sequencing Center for Infectious Disease"/>
            <person name="Wu L."/>
            <person name="Ma J."/>
        </authorList>
    </citation>
    <scope>NUCLEOTIDE SEQUENCE [LARGE SCALE GENOMIC DNA]</scope>
    <source>
        <strain evidence="2 3">JCM 16328</strain>
    </source>
</reference>
<accession>A0AAV3T5Q9</accession>
<sequence length="255" mass="26670">MSADAVDTDEERSAAETAAPVRERSDAGGGQWLRAGTAAAGAALVAFGLRRRSLGGTAIALVGGWLSARAVWGLVRPDRDPSAAASQSDPEVADEPLTIADSITIAKSPDELSELLRDAETLSRLAGPVAEVESDGEDRQRWIVSGPLDRNFSWETEVAAEDDGLRWEPSDGSALFEELAVDFREAPGGRGTIATLRVELDPPGGEVGRSITERLDAVPGSLGGVALDRFKSLAETGEIPTTKANPSGRGRGDLV</sequence>
<dbReference type="Proteomes" id="UP001500420">
    <property type="component" value="Unassembled WGS sequence"/>
</dbReference>
<organism evidence="2 3">
    <name type="scientific">Natronoarchaeum mannanilyticum</name>
    <dbReference type="NCBI Taxonomy" id="926360"/>
    <lineage>
        <taxon>Archaea</taxon>
        <taxon>Methanobacteriati</taxon>
        <taxon>Methanobacteriota</taxon>
        <taxon>Stenosarchaea group</taxon>
        <taxon>Halobacteria</taxon>
        <taxon>Halobacteriales</taxon>
        <taxon>Natronoarchaeaceae</taxon>
    </lineage>
</organism>
<dbReference type="InterPro" id="IPR023393">
    <property type="entry name" value="START-like_dom_sf"/>
</dbReference>
<dbReference type="RefSeq" id="WP_343772012.1">
    <property type="nucleotide sequence ID" value="NZ_BAAADV010000001.1"/>
</dbReference>